<dbReference type="InterPro" id="IPR001849">
    <property type="entry name" value="PH_domain"/>
</dbReference>
<feature type="compositionally biased region" description="Polar residues" evidence="1">
    <location>
        <begin position="24"/>
        <end position="33"/>
    </location>
</feature>
<feature type="compositionally biased region" description="Low complexity" evidence="1">
    <location>
        <begin position="2050"/>
        <end position="2069"/>
    </location>
</feature>
<feature type="region of interest" description="Disordered" evidence="1">
    <location>
        <begin position="208"/>
        <end position="236"/>
    </location>
</feature>
<feature type="compositionally biased region" description="Acidic residues" evidence="1">
    <location>
        <begin position="1700"/>
        <end position="1710"/>
    </location>
</feature>
<dbReference type="EMBL" id="SPRX01000046">
    <property type="protein sequence ID" value="TIC63494.1"/>
    <property type="molecule type" value="Genomic_DNA"/>
</dbReference>
<feature type="compositionally biased region" description="Low complexity" evidence="1">
    <location>
        <begin position="1849"/>
        <end position="1858"/>
    </location>
</feature>
<feature type="region of interest" description="Disordered" evidence="1">
    <location>
        <begin position="253"/>
        <end position="280"/>
    </location>
</feature>
<feature type="compositionally biased region" description="Low complexity" evidence="1">
    <location>
        <begin position="783"/>
        <end position="810"/>
    </location>
</feature>
<proteinExistence type="predicted"/>
<feature type="compositionally biased region" description="Low complexity" evidence="1">
    <location>
        <begin position="894"/>
        <end position="919"/>
    </location>
</feature>
<feature type="region of interest" description="Disordered" evidence="1">
    <location>
        <begin position="540"/>
        <end position="984"/>
    </location>
</feature>
<feature type="compositionally biased region" description="Polar residues" evidence="1">
    <location>
        <begin position="422"/>
        <end position="443"/>
    </location>
</feature>
<feature type="compositionally biased region" description="Polar residues" evidence="1">
    <location>
        <begin position="674"/>
        <end position="690"/>
    </location>
</feature>
<reference evidence="3 4" key="1">
    <citation type="submission" date="2019-03" db="EMBL/GenBank/DDBJ databases">
        <title>Sequencing 25 genomes of Wallemia mellicola.</title>
        <authorList>
            <person name="Gostincar C."/>
        </authorList>
    </citation>
    <scope>NUCLEOTIDE SEQUENCE [LARGE SCALE GENOMIC DNA]</scope>
    <source>
        <strain evidence="3 4">EXF-757</strain>
    </source>
</reference>
<feature type="compositionally biased region" description="Low complexity" evidence="1">
    <location>
        <begin position="51"/>
        <end position="64"/>
    </location>
</feature>
<feature type="region of interest" description="Disordered" evidence="1">
    <location>
        <begin position="422"/>
        <end position="514"/>
    </location>
</feature>
<feature type="compositionally biased region" description="Acidic residues" evidence="1">
    <location>
        <begin position="930"/>
        <end position="947"/>
    </location>
</feature>
<feature type="compositionally biased region" description="Basic and acidic residues" evidence="1">
    <location>
        <begin position="180"/>
        <end position="194"/>
    </location>
</feature>
<feature type="compositionally biased region" description="Basic and acidic residues" evidence="1">
    <location>
        <begin position="1958"/>
        <end position="1971"/>
    </location>
</feature>
<feature type="compositionally biased region" description="Low complexity" evidence="1">
    <location>
        <begin position="963"/>
        <end position="974"/>
    </location>
</feature>
<dbReference type="Proteomes" id="UP000310708">
    <property type="component" value="Unassembled WGS sequence"/>
</dbReference>
<feature type="compositionally biased region" description="Polar residues" evidence="1">
    <location>
        <begin position="97"/>
        <end position="108"/>
    </location>
</feature>
<organism evidence="3 4">
    <name type="scientific">Wallemia mellicola</name>
    <dbReference type="NCBI Taxonomy" id="1708541"/>
    <lineage>
        <taxon>Eukaryota</taxon>
        <taxon>Fungi</taxon>
        <taxon>Dikarya</taxon>
        <taxon>Basidiomycota</taxon>
        <taxon>Wallemiomycotina</taxon>
        <taxon>Wallemiomycetes</taxon>
        <taxon>Wallemiales</taxon>
        <taxon>Wallemiaceae</taxon>
        <taxon>Wallemia</taxon>
    </lineage>
</organism>
<feature type="compositionally biased region" description="Low complexity" evidence="1">
    <location>
        <begin position="444"/>
        <end position="457"/>
    </location>
</feature>
<feature type="compositionally biased region" description="Low complexity" evidence="1">
    <location>
        <begin position="109"/>
        <end position="121"/>
    </location>
</feature>
<feature type="region of interest" description="Disordered" evidence="1">
    <location>
        <begin position="1224"/>
        <end position="1375"/>
    </location>
</feature>
<name>A0A4T0LTL2_9BASI</name>
<dbReference type="SMART" id="SM00233">
    <property type="entry name" value="PH"/>
    <property type="match status" value="1"/>
</dbReference>
<feature type="compositionally biased region" description="Basic residues" evidence="1">
    <location>
        <begin position="1835"/>
        <end position="1848"/>
    </location>
</feature>
<feature type="compositionally biased region" description="Basic and acidic residues" evidence="1">
    <location>
        <begin position="2381"/>
        <end position="2392"/>
    </location>
</feature>
<feature type="compositionally biased region" description="Polar residues" evidence="1">
    <location>
        <begin position="818"/>
        <end position="887"/>
    </location>
</feature>
<feature type="compositionally biased region" description="Polar residues" evidence="1">
    <location>
        <begin position="464"/>
        <end position="477"/>
    </location>
</feature>
<evidence type="ECO:0000313" key="4">
    <source>
        <dbReference type="Proteomes" id="UP000310708"/>
    </source>
</evidence>
<feature type="compositionally biased region" description="Polar residues" evidence="1">
    <location>
        <begin position="640"/>
        <end position="654"/>
    </location>
</feature>
<feature type="compositionally biased region" description="Basic residues" evidence="1">
    <location>
        <begin position="561"/>
        <end position="573"/>
    </location>
</feature>
<feature type="domain" description="PH" evidence="2">
    <location>
        <begin position="290"/>
        <end position="418"/>
    </location>
</feature>
<evidence type="ECO:0000256" key="1">
    <source>
        <dbReference type="SAM" id="MobiDB-lite"/>
    </source>
</evidence>
<feature type="compositionally biased region" description="Polar residues" evidence="1">
    <location>
        <begin position="768"/>
        <end position="782"/>
    </location>
</feature>
<feature type="region of interest" description="Disordered" evidence="1">
    <location>
        <begin position="1608"/>
        <end position="2183"/>
    </location>
</feature>
<feature type="compositionally biased region" description="Polar residues" evidence="1">
    <location>
        <begin position="122"/>
        <end position="133"/>
    </location>
</feature>
<feature type="compositionally biased region" description="Polar residues" evidence="1">
    <location>
        <begin position="253"/>
        <end position="279"/>
    </location>
</feature>
<feature type="compositionally biased region" description="Polar residues" evidence="1">
    <location>
        <begin position="141"/>
        <end position="171"/>
    </location>
</feature>
<feature type="compositionally biased region" description="Acidic residues" evidence="1">
    <location>
        <begin position="1315"/>
        <end position="1324"/>
    </location>
</feature>
<sequence length="2419" mass="260827">MSDIDRDGQDIRPEEAAVLEQLEIMSNQSSSQPYVPHVLSVIGEETEPGTSSQSNSNSRSRSSSTNDVFKSFPDFKSLDEADTTSSHSSKGHPASTKPPSSLQHVPTISSMSSRSSAQASSIPTIPSQYSSRQPPALETPAFSNSPFPNMAFDQQSTHSRSNSASENTSRAGNLIAFFENSKEKEKEQEKERDAYSSPVISKVIQTKRPINLNRNKDEQMPQKPVQQPNIPSLPSPTRLESLTDGWETMISSTNTTDLSTPLTSHKTPMTSQRPSSPIDLSSFDDITEQIARAGTLWYLHVHDGTPYRWVRARAALLPTTLKLSFLPSPDLPNSRLQRQIVTLDLNHCSEVRSIASPSNPASHKMDLGLVAAREQGGLEGVLNPFVLVYQDGWERLATDSARERVQWVGAFWDVIRPIQTPQTRMLQREPSNASGSSATSRNSPLLQPGQTTLTGTPIVRRPVSPSNSNAGSVSAFNVRSEDFGAPEPTASDSEQHSNSMRSRSTKSKKRESLDDMSIGMIATASTSDTVRGLGILSDTRDGSANDSEADDIIFPPSVSVRAHRRGGRRRRSGRSSDSSSTSSTTTTKSTSKKSESKSYGTSTERMLKSPKLGQLAEDADEEDEGQTRSAVSSLEKDNESTPSPQQPEIATTPKTQSARSHSQSRSRTHSMRSIQKTPEMSAQTQNTNDVMRSIPSSSSSSRSLREIDENGTSTNELMRSLSRRSSKPSTMKKAESLSSSRKSLAQIADELGDSPEDQELKDALSDLINKSKQGTPEQGGTPSASSVSLSRRSGMKRNGSNASSNRSSMLRSKDKSMSTEFLTAQTHPQSQSNQVTSTASQAPLTTHNSTAPTSTASQAPITTRHSTVPSTHTNSSPSAPLPTNNTEVSERKPSSLSSSIKSSTKTPTRSRSQKSASSKARSDIAPPEQGSEEIVEIGTEYDDEFDMDLLAPSRTGSPDSMWPPSRVSSLVSRSKAPTTVSRSSTIDSRLLAPTVISASSDGSTMMQLEKSSDGQTVTPEIVSDIDRKFLTGELEKLFNSLLARDAGKSTQNDNILNAIQDELRLLAEAIRVLPFRRRGSGDLSVTTEGQLTDHQTIPDLPAAPQAETFSDNKSGDILREIRHKSSSNSMPPPAQPIVQDDKAVHDLENKVNSLIDVCRDALDSTGRDRRVRDDTEERNNKHMMRLENLMRSLIRHFTHGGASSISSWPDMMSEHPFDDVEEDEIDDAASSSTVTQKPAIEQVRPSPDDMYPHDSISMRDVMGPLPTPPILDSNEISEPEIPHISRRERDFTSRRRWARSLSPPPKSLSSVSTDTAEDEYDDMLYPDIYEPGPPLEEGYVEELPREEETPPAKETKPTPKIAMDEGGYPRTAKEWNNHEFRPPQERLAKPHGPQFPPGGMSMRPPMPAPHMNMPHPMRPNYTSFRGGFRPPPNFNGNVRPAMQGLRGFHPPMLPPMMGGAPMRPMMRPAMGTGPIHGAGPMPMNGSVPMRSTPMFRPSPPMMNSARGGQFGRFGPMPPPGIPMGGMGIPLRFGSEFHPGFNETLYNTRRAGWNTEEILRHQMDADRYLGALNNWLEKEVSAKINEWGPIQRQIKDMELVLRDVRDSVASGARSMPDGSNRGMADPSGQNRGEVPSGGDKDSRAMGDAPQGKDGSDRAVMSELGSISPHYGDEKAVHPSETMRGLKLNESTGSRLPSERGDVDDEADEDEEGAKSATGKSEGKGPSFSAVRSDKPFAEEIPGLGKLLKGKATSQMPDEVDTSRPPSQFGDVVQPGREKSQAGDSRPGSEAGMADDAKSHHGGSKAPSRAGTHAGSEADDDMRAFGDMPDQDEDHGHHSHHSHPASHHGHSVAPSHAGSAKGHATPSKAGTPYNQHASLGDAPQSEKATSHHGATPDNRAAVLGDAPQSEKAASHHGATPDKRSAVLGDAPDAPKSQKAASHHAGTPNQDPAVLGDAPEDDGHSQKKAGDEISRLPTPGAEEPQDIPLSLQPGVSPIFGSPAKGNPDGSQANGNGNGGNGKKGKKGKKSGDDIKSMGDAPGGAADPVEKVQEAAGEAPASEAGGKAPSPAGTTRALSDAPQDGASANAPQGDAPESAPALPDAAQKVDQVLGDATNGQHRRDPGIDAILDILSKAFPPQPPPEAARDAPKEAPSNGLSDAERGALEEKANNASKERDEAHSKLNEMLAVEKALSDEKAKNAEKDKAELGQKLKDMEAEKAKLEAQLGDVGKMRDEHHKLIADSLKQLTSFTTAEADRLKQASAKPNLQEIREMMDHQHEENNKLLKVIASDIILHNTSQHRSTVGSIEKTNATAMKGNIDAAVDDFKKQLLPEVRGLVKEIGDLREQKRGLQHEISELFAIKSKQGNGAPPPPKVDYNPRAPPAKENKKDEPPKDAAPPPPAWLSWQPPVNFGPPPLPQPR</sequence>
<feature type="compositionally biased region" description="Polar residues" evidence="1">
    <location>
        <begin position="975"/>
        <end position="984"/>
    </location>
</feature>
<feature type="compositionally biased region" description="Basic and acidic residues" evidence="1">
    <location>
        <begin position="1342"/>
        <end position="1357"/>
    </location>
</feature>
<feature type="compositionally biased region" description="Low complexity" evidence="1">
    <location>
        <begin position="575"/>
        <end position="589"/>
    </location>
</feature>
<gene>
    <name evidence="3" type="ORF">E3Q01_03317</name>
</gene>
<feature type="compositionally biased region" description="Basic and acidic residues" evidence="1">
    <location>
        <begin position="1280"/>
        <end position="1293"/>
    </location>
</feature>
<evidence type="ECO:0000313" key="3">
    <source>
        <dbReference type="EMBL" id="TIC63494.1"/>
    </source>
</evidence>
<feature type="region of interest" description="Disordered" evidence="1">
    <location>
        <begin position="2359"/>
        <end position="2419"/>
    </location>
</feature>
<feature type="compositionally biased region" description="Low complexity" evidence="1">
    <location>
        <begin position="692"/>
        <end position="702"/>
    </location>
</feature>
<evidence type="ECO:0000259" key="2">
    <source>
        <dbReference type="SMART" id="SM00233"/>
    </source>
</evidence>
<protein>
    <recommendedName>
        <fullName evidence="2">PH domain-containing protein</fullName>
    </recommendedName>
</protein>
<feature type="compositionally biased region" description="Pro residues" evidence="1">
    <location>
        <begin position="2409"/>
        <end position="2419"/>
    </location>
</feature>
<dbReference type="SUPFAM" id="SSF50729">
    <property type="entry name" value="PH domain-like"/>
    <property type="match status" value="1"/>
</dbReference>
<accession>A0A4T0LTL2</accession>
<feature type="compositionally biased region" description="Basic and acidic residues" evidence="1">
    <location>
        <begin position="2157"/>
        <end position="2181"/>
    </location>
</feature>
<feature type="region of interest" description="Disordered" evidence="1">
    <location>
        <begin position="22"/>
        <end position="196"/>
    </location>
</feature>
<comment type="caution">
    <text evidence="3">The sequence shown here is derived from an EMBL/GenBank/DDBJ whole genome shotgun (WGS) entry which is preliminary data.</text>
</comment>